<dbReference type="PROSITE" id="PS50011">
    <property type="entry name" value="PROTEIN_KINASE_DOM"/>
    <property type="match status" value="1"/>
</dbReference>
<evidence type="ECO:0000256" key="2">
    <source>
        <dbReference type="ARBA" id="ARBA00022454"/>
    </source>
</evidence>
<evidence type="ECO:0000259" key="6">
    <source>
        <dbReference type="PROSITE" id="PS51489"/>
    </source>
</evidence>
<dbReference type="Pfam" id="PF08311">
    <property type="entry name" value="Mad3_BUB1_I"/>
    <property type="match status" value="1"/>
</dbReference>
<dbReference type="GO" id="GO:0032991">
    <property type="term" value="C:protein-containing complex"/>
    <property type="evidence" value="ECO:0007669"/>
    <property type="project" value="UniProtKB-ARBA"/>
</dbReference>
<keyword evidence="4" id="KW-0137">Centromere</keyword>
<dbReference type="InterPro" id="IPR015661">
    <property type="entry name" value="Bub1/Mad3"/>
</dbReference>
<organism evidence="7 8">
    <name type="scientific">Kingdonia uniflora</name>
    <dbReference type="NCBI Taxonomy" id="39325"/>
    <lineage>
        <taxon>Eukaryota</taxon>
        <taxon>Viridiplantae</taxon>
        <taxon>Streptophyta</taxon>
        <taxon>Embryophyta</taxon>
        <taxon>Tracheophyta</taxon>
        <taxon>Spermatophyta</taxon>
        <taxon>Magnoliopsida</taxon>
        <taxon>Ranunculales</taxon>
        <taxon>Circaeasteraceae</taxon>
        <taxon>Kingdonia</taxon>
    </lineage>
</organism>
<accession>A0A7J7LHB6</accession>
<dbReference type="InterPro" id="IPR011009">
    <property type="entry name" value="Kinase-like_dom_sf"/>
</dbReference>
<dbReference type="PROSITE" id="PS51489">
    <property type="entry name" value="BUB1_N"/>
    <property type="match status" value="1"/>
</dbReference>
<reference evidence="7 8" key="1">
    <citation type="journal article" date="2020" name="IScience">
        <title>Genome Sequencing of the Endangered Kingdonia uniflora (Circaeasteraceae, Ranunculales) Reveals Potential Mechanisms of Evolutionary Specialization.</title>
        <authorList>
            <person name="Sun Y."/>
            <person name="Deng T."/>
            <person name="Zhang A."/>
            <person name="Moore M.J."/>
            <person name="Landis J.B."/>
            <person name="Lin N."/>
            <person name="Zhang H."/>
            <person name="Zhang X."/>
            <person name="Huang J."/>
            <person name="Zhang X."/>
            <person name="Sun H."/>
            <person name="Wang H."/>
        </authorList>
    </citation>
    <scope>NUCLEOTIDE SEQUENCE [LARGE SCALE GENOMIC DNA]</scope>
    <source>
        <strain evidence="7">TB1705</strain>
        <tissue evidence="7">Leaf</tissue>
    </source>
</reference>
<evidence type="ECO:0008006" key="9">
    <source>
        <dbReference type="Google" id="ProtNLM"/>
    </source>
</evidence>
<keyword evidence="8" id="KW-1185">Reference proteome</keyword>
<evidence type="ECO:0000256" key="4">
    <source>
        <dbReference type="ARBA" id="ARBA00023328"/>
    </source>
</evidence>
<dbReference type="EMBL" id="JACGCM010002284">
    <property type="protein sequence ID" value="KAF6141914.1"/>
    <property type="molecule type" value="Genomic_DNA"/>
</dbReference>
<dbReference type="GO" id="GO:0000776">
    <property type="term" value="C:kinetochore"/>
    <property type="evidence" value="ECO:0007669"/>
    <property type="project" value="UniProtKB-KW"/>
</dbReference>
<dbReference type="Gene3D" id="1.10.510.10">
    <property type="entry name" value="Transferase(Phosphotransferase) domain 1"/>
    <property type="match status" value="1"/>
</dbReference>
<keyword evidence="3" id="KW-0995">Kinetochore</keyword>
<evidence type="ECO:0000313" key="8">
    <source>
        <dbReference type="Proteomes" id="UP000541444"/>
    </source>
</evidence>
<evidence type="ECO:0000259" key="5">
    <source>
        <dbReference type="PROSITE" id="PS50011"/>
    </source>
</evidence>
<keyword evidence="2" id="KW-0158">Chromosome</keyword>
<dbReference type="GO" id="GO:0005524">
    <property type="term" value="F:ATP binding"/>
    <property type="evidence" value="ECO:0007669"/>
    <property type="project" value="InterPro"/>
</dbReference>
<evidence type="ECO:0000313" key="7">
    <source>
        <dbReference type="EMBL" id="KAF6141914.1"/>
    </source>
</evidence>
<dbReference type="SMART" id="SM00220">
    <property type="entry name" value="S_TKc"/>
    <property type="match status" value="1"/>
</dbReference>
<evidence type="ECO:0000256" key="3">
    <source>
        <dbReference type="ARBA" id="ARBA00022838"/>
    </source>
</evidence>
<dbReference type="Pfam" id="PF00069">
    <property type="entry name" value="Pkinase"/>
    <property type="match status" value="1"/>
</dbReference>
<comment type="caution">
    <text evidence="7">The sequence shown here is derived from an EMBL/GenBank/DDBJ whole genome shotgun (WGS) entry which is preliminary data.</text>
</comment>
<dbReference type="Gene3D" id="1.25.40.430">
    <property type="match status" value="1"/>
</dbReference>
<evidence type="ECO:0000256" key="1">
    <source>
        <dbReference type="ARBA" id="ARBA00004629"/>
    </source>
</evidence>
<feature type="domain" description="BUB1 N-terminal" evidence="6">
    <location>
        <begin position="1"/>
        <end position="155"/>
    </location>
</feature>
<dbReference type="SMART" id="SM00777">
    <property type="entry name" value="Mad3_BUB1_I"/>
    <property type="match status" value="1"/>
</dbReference>
<dbReference type="SUPFAM" id="SSF56112">
    <property type="entry name" value="Protein kinase-like (PK-like)"/>
    <property type="match status" value="1"/>
</dbReference>
<dbReference type="GO" id="GO:0051754">
    <property type="term" value="P:meiotic sister chromatid cohesion, centromeric"/>
    <property type="evidence" value="ECO:0007669"/>
    <property type="project" value="TreeGrafter"/>
</dbReference>
<dbReference type="OrthoDB" id="248495at2759"/>
<dbReference type="PANTHER" id="PTHR14030">
    <property type="entry name" value="MITOTIC CHECKPOINT SERINE/THREONINE-PROTEIN KINASE BUB1"/>
    <property type="match status" value="1"/>
</dbReference>
<dbReference type="PANTHER" id="PTHR14030:SF4">
    <property type="entry name" value="BUB1 KINASE, ISOFORM A-RELATED"/>
    <property type="match status" value="1"/>
</dbReference>
<dbReference type="Proteomes" id="UP000541444">
    <property type="component" value="Unassembled WGS sequence"/>
</dbReference>
<dbReference type="AlphaFoldDB" id="A0A7J7LHB6"/>
<protein>
    <recommendedName>
        <fullName evidence="9">Mitotic checkpoint serine/threonine-protein kinase BUB1</fullName>
    </recommendedName>
</protein>
<sequence length="458" mass="52384">MAVVSKYNSSNDDPLLPWLSSIKEALDTSGQNLENFLEQCIINFKDDDRYRDDIRFLKIWILYADAIQNFDKVFATLQETKIGISHSLWYISYAVFLEAKGKLVEADGVYRMGISRNAQPVNDLKGCYAQFFQRLSKIVDDSQVKKVDSNDSSNLEKSCIDPWSLSTIKGLLRKIDPQMLKYNGYHVSAKKHSGKIPLSSLHKSSRNKIVDIGSKKYQIKGCSGQGGFAQVFKALVNSNPDDVVALKIQKPPFPWEFYMYRLLDERIPEDERSNFAFAHKVHIFSDYSVLVCDYLGHGTLQDAINASIVVGGSMEEVLCIYYSIEMLRMLENLHRVGIIHGDYKPDNLLIRYARDDLTEDGFHVRTGPWRNQGLCLIDWGKGIDVNLFPEDMKFKGDCRTSGFRCIEMQEKKLWKFQVDIYGLCVVVHMMLHGTYMAIEKAVSPDGSYLYQTKSSLKR</sequence>
<gene>
    <name evidence="7" type="ORF">GIB67_037882</name>
</gene>
<dbReference type="GO" id="GO:0004672">
    <property type="term" value="F:protein kinase activity"/>
    <property type="evidence" value="ECO:0007669"/>
    <property type="project" value="InterPro"/>
</dbReference>
<dbReference type="PROSITE" id="PS00108">
    <property type="entry name" value="PROTEIN_KINASE_ST"/>
    <property type="match status" value="1"/>
</dbReference>
<feature type="domain" description="Protein kinase" evidence="5">
    <location>
        <begin position="217"/>
        <end position="458"/>
    </location>
</feature>
<dbReference type="InterPro" id="IPR013212">
    <property type="entry name" value="Mad3/Bub1_I"/>
</dbReference>
<dbReference type="GO" id="GO:0007094">
    <property type="term" value="P:mitotic spindle assembly checkpoint signaling"/>
    <property type="evidence" value="ECO:0007669"/>
    <property type="project" value="InterPro"/>
</dbReference>
<dbReference type="InterPro" id="IPR008271">
    <property type="entry name" value="Ser/Thr_kinase_AS"/>
</dbReference>
<proteinExistence type="predicted"/>
<name>A0A7J7LHB6_9MAGN</name>
<comment type="subcellular location">
    <subcellularLocation>
        <location evidence="1">Chromosome</location>
        <location evidence="1">Centromere</location>
        <location evidence="1">Kinetochore</location>
    </subcellularLocation>
</comment>
<dbReference type="InterPro" id="IPR000719">
    <property type="entry name" value="Prot_kinase_dom"/>
</dbReference>